<evidence type="ECO:0000256" key="4">
    <source>
        <dbReference type="ARBA" id="ARBA00022679"/>
    </source>
</evidence>
<organism evidence="5 6">
    <name type="scientific">Bacteroides ovatus</name>
    <dbReference type="NCBI Taxonomy" id="28116"/>
    <lineage>
        <taxon>Bacteria</taxon>
        <taxon>Pseudomonadati</taxon>
        <taxon>Bacteroidota</taxon>
        <taxon>Bacteroidia</taxon>
        <taxon>Bacteroidales</taxon>
        <taxon>Bacteroidaceae</taxon>
        <taxon>Bacteroides</taxon>
    </lineage>
</organism>
<sequence length="263" mass="31447">MRIGILYICTGKYDIFWKNFYLSAERYFLQDQSFILEYYVFTDSPKLYDEDNNKHIHRIKQKNLGWPDNTLKRFHIFLRIKQQLLQETDFLFFCNANLLFKQNIGPEIIPLKTENQLVGTIHPGFYNSPNSEFTYERRYNSKAYIPEGEGIHYYAGGFSGGYTERYLQLCETIKSWVDIDNSKKIVAIWHDESHINKYFLENPPFTLSPAYLYPEGWSIPFKEIIMIRDKSKEEYGGHTLLRKKEPWSSKLLYALKRFFRLSE</sequence>
<name>A0A7J4XZH2_BACOV</name>
<dbReference type="InterPro" id="IPR005076">
    <property type="entry name" value="Glyco_trans_6"/>
</dbReference>
<dbReference type="AlphaFoldDB" id="A0A7J4XZH2"/>
<dbReference type="InterPro" id="IPR048174">
    <property type="entry name" value="WbnI-like"/>
</dbReference>
<dbReference type="GO" id="GO:0016758">
    <property type="term" value="F:hexosyltransferase activity"/>
    <property type="evidence" value="ECO:0007669"/>
    <property type="project" value="InterPro"/>
</dbReference>
<dbReference type="GO" id="GO:0016020">
    <property type="term" value="C:membrane"/>
    <property type="evidence" value="ECO:0007669"/>
    <property type="project" value="InterPro"/>
</dbReference>
<accession>A0A7J4XZH2</accession>
<gene>
    <name evidence="5" type="ORF">F3B90_09270</name>
</gene>
<dbReference type="Pfam" id="PF03414">
    <property type="entry name" value="Glyco_transf_6"/>
    <property type="match status" value="1"/>
</dbReference>
<protein>
    <submittedName>
        <fullName evidence="5">Glycosyl transferase family 6</fullName>
    </submittedName>
</protein>
<dbReference type="PANTHER" id="PTHR10462">
    <property type="entry name" value="GLYCOSYLTRANSFERASE-RELATED"/>
    <property type="match status" value="1"/>
</dbReference>
<comment type="similarity">
    <text evidence="2">Belongs to the glycosyltransferase 6 family.</text>
</comment>
<evidence type="ECO:0000256" key="1">
    <source>
        <dbReference type="ARBA" id="ARBA00001936"/>
    </source>
</evidence>
<evidence type="ECO:0000256" key="2">
    <source>
        <dbReference type="ARBA" id="ARBA00010413"/>
    </source>
</evidence>
<dbReference type="SUPFAM" id="SSF53448">
    <property type="entry name" value="Nucleotide-diphospho-sugar transferases"/>
    <property type="match status" value="1"/>
</dbReference>
<reference evidence="5 6" key="1">
    <citation type="journal article" date="2019" name="Nat. Med.">
        <title>A library of human gut bacterial isolates paired with longitudinal multiomics data enables mechanistic microbiome research.</title>
        <authorList>
            <person name="Poyet M."/>
            <person name="Groussin M."/>
            <person name="Gibbons S.M."/>
            <person name="Avila-Pacheco J."/>
            <person name="Jiang X."/>
            <person name="Kearney S.M."/>
            <person name="Perrotta A.R."/>
            <person name="Berdy B."/>
            <person name="Zhao S."/>
            <person name="Lieberman T.D."/>
            <person name="Swanson P.K."/>
            <person name="Smith M."/>
            <person name="Roesemann S."/>
            <person name="Alexander J.E."/>
            <person name="Rich S.A."/>
            <person name="Livny J."/>
            <person name="Vlamakis H."/>
            <person name="Clish C."/>
            <person name="Bullock K."/>
            <person name="Deik A."/>
            <person name="Scott J."/>
            <person name="Pierce K.A."/>
            <person name="Xavier R.J."/>
            <person name="Alm E.J."/>
        </authorList>
    </citation>
    <scope>NUCLEOTIDE SEQUENCE [LARGE SCALE GENOMIC DNA]</scope>
    <source>
        <strain evidence="5 6">BIOML-A15</strain>
    </source>
</reference>
<comment type="cofactor">
    <cofactor evidence="1">
        <name>Mn(2+)</name>
        <dbReference type="ChEBI" id="CHEBI:29035"/>
    </cofactor>
</comment>
<dbReference type="GO" id="GO:0031982">
    <property type="term" value="C:vesicle"/>
    <property type="evidence" value="ECO:0007669"/>
    <property type="project" value="TreeGrafter"/>
</dbReference>
<dbReference type="GO" id="GO:0005975">
    <property type="term" value="P:carbohydrate metabolic process"/>
    <property type="evidence" value="ECO:0007669"/>
    <property type="project" value="InterPro"/>
</dbReference>
<keyword evidence="4 5" id="KW-0808">Transferase</keyword>
<evidence type="ECO:0000256" key="3">
    <source>
        <dbReference type="ARBA" id="ARBA00022676"/>
    </source>
</evidence>
<proteinExistence type="inferred from homology"/>
<keyword evidence="3" id="KW-0328">Glycosyltransferase</keyword>
<dbReference type="InterPro" id="IPR029044">
    <property type="entry name" value="Nucleotide-diphossugar_trans"/>
</dbReference>
<comment type="caution">
    <text evidence="5">The sequence shown here is derived from an EMBL/GenBank/DDBJ whole genome shotgun (WGS) entry which is preliminary data.</text>
</comment>
<dbReference type="NCBIfam" id="NF041524">
    <property type="entry name" value="Gltr_6"/>
    <property type="match status" value="1"/>
</dbReference>
<evidence type="ECO:0000313" key="6">
    <source>
        <dbReference type="Proteomes" id="UP000424805"/>
    </source>
</evidence>
<dbReference type="Gene3D" id="3.90.550.10">
    <property type="entry name" value="Spore Coat Polysaccharide Biosynthesis Protein SpsA, Chain A"/>
    <property type="match status" value="1"/>
</dbReference>
<dbReference type="PANTHER" id="PTHR10462:SF49">
    <property type="entry name" value="GLOBOSIDE ALPHA-1,3-N-ACETYLGALACTOSAMINYLTRANSFERASE 1"/>
    <property type="match status" value="1"/>
</dbReference>
<evidence type="ECO:0000313" key="5">
    <source>
        <dbReference type="EMBL" id="KAA4627655.1"/>
    </source>
</evidence>
<dbReference type="Proteomes" id="UP000424805">
    <property type="component" value="Unassembled WGS sequence"/>
</dbReference>
<dbReference type="EMBL" id="VWFP01000008">
    <property type="protein sequence ID" value="KAA4627655.1"/>
    <property type="molecule type" value="Genomic_DNA"/>
</dbReference>